<dbReference type="AlphaFoldDB" id="A0A921I9S7"/>
<protein>
    <submittedName>
        <fullName evidence="13">TonB-dependent receptor</fullName>
    </submittedName>
</protein>
<keyword evidence="7 8" id="KW-0998">Cell outer membrane</keyword>
<evidence type="ECO:0000256" key="3">
    <source>
        <dbReference type="ARBA" id="ARBA00022452"/>
    </source>
</evidence>
<dbReference type="EMBL" id="DYVL01000205">
    <property type="protein sequence ID" value="HJG13930.1"/>
    <property type="molecule type" value="Genomic_DNA"/>
</dbReference>
<evidence type="ECO:0000256" key="7">
    <source>
        <dbReference type="ARBA" id="ARBA00023237"/>
    </source>
</evidence>
<dbReference type="SUPFAM" id="SSF56935">
    <property type="entry name" value="Porins"/>
    <property type="match status" value="1"/>
</dbReference>
<feature type="domain" description="TonB-dependent receptor plug" evidence="12">
    <location>
        <begin position="130"/>
        <end position="239"/>
    </location>
</feature>
<evidence type="ECO:0000256" key="9">
    <source>
        <dbReference type="RuleBase" id="RU003357"/>
    </source>
</evidence>
<keyword evidence="10" id="KW-0732">Signal</keyword>
<name>A0A921I9S7_9BACE</name>
<dbReference type="Proteomes" id="UP000747074">
    <property type="component" value="Unassembled WGS sequence"/>
</dbReference>
<dbReference type="PROSITE" id="PS52016">
    <property type="entry name" value="TONB_DEPENDENT_REC_3"/>
    <property type="match status" value="1"/>
</dbReference>
<dbReference type="Gene3D" id="2.40.170.20">
    <property type="entry name" value="TonB-dependent receptor, beta-barrel domain"/>
    <property type="match status" value="1"/>
</dbReference>
<dbReference type="InterPro" id="IPR023996">
    <property type="entry name" value="TonB-dep_OMP_SusC/RagA"/>
</dbReference>
<dbReference type="NCBIfam" id="TIGR04057">
    <property type="entry name" value="SusC_RagA_signa"/>
    <property type="match status" value="1"/>
</dbReference>
<feature type="signal peptide" evidence="10">
    <location>
        <begin position="1"/>
        <end position="21"/>
    </location>
</feature>
<dbReference type="InterPro" id="IPR037066">
    <property type="entry name" value="Plug_dom_sf"/>
</dbReference>
<keyword evidence="3 8" id="KW-1134">Transmembrane beta strand</keyword>
<evidence type="ECO:0000256" key="4">
    <source>
        <dbReference type="ARBA" id="ARBA00022692"/>
    </source>
</evidence>
<organism evidence="13 14">
    <name type="scientific">Bacteroides xylanisolvens</name>
    <dbReference type="NCBI Taxonomy" id="371601"/>
    <lineage>
        <taxon>Bacteria</taxon>
        <taxon>Pseudomonadati</taxon>
        <taxon>Bacteroidota</taxon>
        <taxon>Bacteroidia</taxon>
        <taxon>Bacteroidales</taxon>
        <taxon>Bacteroidaceae</taxon>
        <taxon>Bacteroides</taxon>
    </lineage>
</organism>
<keyword evidence="5 9" id="KW-0798">TonB box</keyword>
<evidence type="ECO:0000256" key="10">
    <source>
        <dbReference type="SAM" id="SignalP"/>
    </source>
</evidence>
<evidence type="ECO:0000256" key="2">
    <source>
        <dbReference type="ARBA" id="ARBA00022448"/>
    </source>
</evidence>
<dbReference type="InterPro" id="IPR012910">
    <property type="entry name" value="Plug_dom"/>
</dbReference>
<keyword evidence="2 8" id="KW-0813">Transport</keyword>
<evidence type="ECO:0000259" key="12">
    <source>
        <dbReference type="Pfam" id="PF07715"/>
    </source>
</evidence>
<feature type="chain" id="PRO_5036835774" evidence="10">
    <location>
        <begin position="22"/>
        <end position="1086"/>
    </location>
</feature>
<dbReference type="Pfam" id="PF13715">
    <property type="entry name" value="CarbopepD_reg_2"/>
    <property type="match status" value="1"/>
</dbReference>
<accession>A0A921I9S7</accession>
<evidence type="ECO:0000256" key="1">
    <source>
        <dbReference type="ARBA" id="ARBA00004571"/>
    </source>
</evidence>
<evidence type="ECO:0000313" key="13">
    <source>
        <dbReference type="EMBL" id="HJG13930.1"/>
    </source>
</evidence>
<dbReference type="InterPro" id="IPR008969">
    <property type="entry name" value="CarboxyPept-like_regulatory"/>
</dbReference>
<dbReference type="SUPFAM" id="SSF49464">
    <property type="entry name" value="Carboxypeptidase regulatory domain-like"/>
    <property type="match status" value="1"/>
</dbReference>
<gene>
    <name evidence="13" type="ORF">K8V07_18635</name>
</gene>
<dbReference type="InterPro" id="IPR036942">
    <property type="entry name" value="Beta-barrel_TonB_sf"/>
</dbReference>
<keyword evidence="13" id="KW-0675">Receptor</keyword>
<evidence type="ECO:0000259" key="11">
    <source>
        <dbReference type="Pfam" id="PF00593"/>
    </source>
</evidence>
<dbReference type="Pfam" id="PF07715">
    <property type="entry name" value="Plug"/>
    <property type="match status" value="1"/>
</dbReference>
<dbReference type="Pfam" id="PF00593">
    <property type="entry name" value="TonB_dep_Rec_b-barrel"/>
    <property type="match status" value="1"/>
</dbReference>
<comment type="caution">
    <text evidence="13">The sequence shown here is derived from an EMBL/GenBank/DDBJ whole genome shotgun (WGS) entry which is preliminary data.</text>
</comment>
<evidence type="ECO:0000256" key="8">
    <source>
        <dbReference type="PROSITE-ProRule" id="PRU01360"/>
    </source>
</evidence>
<dbReference type="Gene3D" id="2.60.40.1120">
    <property type="entry name" value="Carboxypeptidase-like, regulatory domain"/>
    <property type="match status" value="1"/>
</dbReference>
<dbReference type="InterPro" id="IPR000531">
    <property type="entry name" value="Beta-barrel_TonB"/>
</dbReference>
<dbReference type="GO" id="GO:0009279">
    <property type="term" value="C:cell outer membrane"/>
    <property type="evidence" value="ECO:0007669"/>
    <property type="project" value="UniProtKB-SubCell"/>
</dbReference>
<evidence type="ECO:0000313" key="14">
    <source>
        <dbReference type="Proteomes" id="UP000747074"/>
    </source>
</evidence>
<proteinExistence type="inferred from homology"/>
<evidence type="ECO:0000256" key="6">
    <source>
        <dbReference type="ARBA" id="ARBA00023136"/>
    </source>
</evidence>
<keyword evidence="4 8" id="KW-0812">Transmembrane</keyword>
<reference evidence="13" key="2">
    <citation type="submission" date="2021-09" db="EMBL/GenBank/DDBJ databases">
        <authorList>
            <person name="Gilroy R."/>
        </authorList>
    </citation>
    <scope>NUCLEOTIDE SEQUENCE</scope>
    <source>
        <strain evidence="13">CHK154-13316</strain>
    </source>
</reference>
<reference evidence="13" key="1">
    <citation type="journal article" date="2021" name="PeerJ">
        <title>Extensive microbial diversity within the chicken gut microbiome revealed by metagenomics and culture.</title>
        <authorList>
            <person name="Gilroy R."/>
            <person name="Ravi A."/>
            <person name="Getino M."/>
            <person name="Pursley I."/>
            <person name="Horton D.L."/>
            <person name="Alikhan N.F."/>
            <person name="Baker D."/>
            <person name="Gharbi K."/>
            <person name="Hall N."/>
            <person name="Watson M."/>
            <person name="Adriaenssens E.M."/>
            <person name="Foster-Nyarko E."/>
            <person name="Jarju S."/>
            <person name="Secka A."/>
            <person name="Antonio M."/>
            <person name="Oren A."/>
            <person name="Chaudhuri R.R."/>
            <person name="La Ragione R."/>
            <person name="Hildebrand F."/>
            <person name="Pallen M.J."/>
        </authorList>
    </citation>
    <scope>NUCLEOTIDE SEQUENCE</scope>
    <source>
        <strain evidence="13">CHK154-13316</strain>
    </source>
</reference>
<comment type="subcellular location">
    <subcellularLocation>
        <location evidence="1 8">Cell outer membrane</location>
        <topology evidence="1 8">Multi-pass membrane protein</topology>
    </subcellularLocation>
</comment>
<dbReference type="InterPro" id="IPR023997">
    <property type="entry name" value="TonB-dep_OMP_SusC/RagA_CS"/>
</dbReference>
<evidence type="ECO:0000256" key="5">
    <source>
        <dbReference type="ARBA" id="ARBA00023077"/>
    </source>
</evidence>
<dbReference type="Gene3D" id="2.170.130.10">
    <property type="entry name" value="TonB-dependent receptor, plug domain"/>
    <property type="match status" value="1"/>
</dbReference>
<dbReference type="InterPro" id="IPR039426">
    <property type="entry name" value="TonB-dep_rcpt-like"/>
</dbReference>
<comment type="similarity">
    <text evidence="8 9">Belongs to the TonB-dependent receptor family.</text>
</comment>
<keyword evidence="6 8" id="KW-0472">Membrane</keyword>
<sequence>MLKQLKSVSMLLFLLTMSVEAAYPETGESTLKVSVVQQGTTCKGVVKDAAGETIIGASVVAKGTTNGTITGINGDFSLNNVKTGDIIVVSFVGYQTQEIKFTGQSLNIILKDNTQTLDEVVVVAFGTQKKVNVTGSVSTVGAKEISARPVNSTIEALQGMVPGMNISTGDGGGSLGSDKKFNIRGVGTIGAGSKVEPLVLIDGMEGDMNAINPQDIENISVLKDAAASSIYGSRAPGGVILIITKKGKSGKTVVNYNNNFRFVSPLNMPEMADSYNFALAVNDQLTNGGQTPMYSATKLQQILDFQAGKSTQYMWPTDAGRWNSFDDPQRQDVMPTGNTDWLKTLFGNSFTHEHSLSVNGGTDKIQYYLSANYLDQGGLLKFGDDNKQRYSFTAKINADLTKWLKISYSMRFNRTDYEAPSFAGGDIKSNVFYFDVCRYWPVIPVVDPNGFYTVESKIYQLTEGGRYKSQKDVMAHQLAFIVEPIKDWKINVELNYRSNYNFNHTDYQTVYGYDVSKNPYIIANQTSSVTEYAYKSNFFNPNIFTEYGKSLESGHNFKVMLGFQSELFKQRDITASQDGIMSEVATLNTTQTNAQNRGGYSEWATAGFFGRVNYDYKGRYLAEVNMRYDGTSRFLRDNRWNLFPSFSLGWNMAREAFFEDLTDLISTFKIRGSWGELGNQNTDNWYPFYRTIDINKDQWGNYALGSWLVNGVKPNISKESALVSSLLTWEKTQTLDLGFDLSMLNNRLNVTFDYFQRKSKNMVGPAPELPNLLGIAVPKVNNLDMTSKGWEIQVNWRDQIRDFKYGVTLSLSDNQVVIDKYPNPSNTILDKDNNNTYYAGAHVGDIWGFQTIGIAKTDQEMKDHLAGMPNGAQDVLGSGWGAGDIMYADLNGDGQISRDNKTLADHGDLKKIGNSTPRYNFGLNLDAAWKGFDLKLFFQGTMKRDYMPGSGSTMFWGAVGYWQTNFFKPHLDYFRGEDTTNPLGANLGGYYPRPLENDRNRNPQTGYLQNAAYCRLKNVTLGYTLPKSLTEKFCVNNLRFFVSAENLFTITSLADTFDPETVGIGNWDGCTYPLSKTVSFGLSATF</sequence>
<dbReference type="NCBIfam" id="TIGR04056">
    <property type="entry name" value="OMP_RagA_SusC"/>
    <property type="match status" value="1"/>
</dbReference>
<feature type="domain" description="TonB-dependent receptor-like beta-barrel" evidence="11">
    <location>
        <begin position="477"/>
        <end position="1047"/>
    </location>
</feature>